<reference evidence="1 2" key="1">
    <citation type="submission" date="2018-05" db="EMBL/GenBank/DDBJ databases">
        <title>Freshwater and sediment microbial communities from various areas in North America, analyzing microbe dynamics in response to fracking.</title>
        <authorList>
            <person name="Lamendella R."/>
        </authorList>
    </citation>
    <scope>NUCLEOTIDE SEQUENCE [LARGE SCALE GENOMIC DNA]</scope>
    <source>
        <strain evidence="1 2">DB-3</strain>
    </source>
</reference>
<gene>
    <name evidence="1" type="ORF">DET56_12436</name>
</gene>
<evidence type="ECO:0000313" key="2">
    <source>
        <dbReference type="Proteomes" id="UP000247078"/>
    </source>
</evidence>
<evidence type="ECO:0000313" key="1">
    <source>
        <dbReference type="EMBL" id="PWW32686.1"/>
    </source>
</evidence>
<proteinExistence type="predicted"/>
<accession>A0A855XYJ2</accession>
<name>A0A855XYJ2_9BACL</name>
<dbReference type="AlphaFoldDB" id="A0A855XYJ2"/>
<protein>
    <submittedName>
        <fullName evidence="1">Uncharacterized protein</fullName>
    </submittedName>
</protein>
<sequence>MYNSVIAQDPNKAFEPLQITMTRSSLATRTWNRRIKYRYILLIRLRGNMIRVQMRTAYFESSFIRAQTYSNHHI</sequence>
<dbReference type="EMBL" id="QGTZ01000024">
    <property type="protein sequence ID" value="PWW32686.1"/>
    <property type="molecule type" value="Genomic_DNA"/>
</dbReference>
<dbReference type="Proteomes" id="UP000247078">
    <property type="component" value="Unassembled WGS sequence"/>
</dbReference>
<comment type="caution">
    <text evidence="1">The sequence shown here is derived from an EMBL/GenBank/DDBJ whole genome shotgun (WGS) entry which is preliminary data.</text>
</comment>
<organism evidence="1 2">
    <name type="scientific">Paenibacillus pabuli</name>
    <dbReference type="NCBI Taxonomy" id="1472"/>
    <lineage>
        <taxon>Bacteria</taxon>
        <taxon>Bacillati</taxon>
        <taxon>Bacillota</taxon>
        <taxon>Bacilli</taxon>
        <taxon>Bacillales</taxon>
        <taxon>Paenibacillaceae</taxon>
        <taxon>Paenibacillus</taxon>
    </lineage>
</organism>